<dbReference type="EMBL" id="KB543129">
    <property type="protein sequence ID" value="EMP31952.1"/>
    <property type="molecule type" value="Genomic_DNA"/>
</dbReference>
<keyword evidence="3" id="KW-1185">Reference proteome</keyword>
<gene>
    <name evidence="2" type="ORF">UY3_10874</name>
</gene>
<reference evidence="3" key="1">
    <citation type="journal article" date="2013" name="Nat. Genet.">
        <title>The draft genomes of soft-shell turtle and green sea turtle yield insights into the development and evolution of the turtle-specific body plan.</title>
        <authorList>
            <person name="Wang Z."/>
            <person name="Pascual-Anaya J."/>
            <person name="Zadissa A."/>
            <person name="Li W."/>
            <person name="Niimura Y."/>
            <person name="Huang Z."/>
            <person name="Li C."/>
            <person name="White S."/>
            <person name="Xiong Z."/>
            <person name="Fang D."/>
            <person name="Wang B."/>
            <person name="Ming Y."/>
            <person name="Chen Y."/>
            <person name="Zheng Y."/>
            <person name="Kuraku S."/>
            <person name="Pignatelli M."/>
            <person name="Herrero J."/>
            <person name="Beal K."/>
            <person name="Nozawa M."/>
            <person name="Li Q."/>
            <person name="Wang J."/>
            <person name="Zhang H."/>
            <person name="Yu L."/>
            <person name="Shigenobu S."/>
            <person name="Wang J."/>
            <person name="Liu J."/>
            <person name="Flicek P."/>
            <person name="Searle S."/>
            <person name="Wang J."/>
            <person name="Kuratani S."/>
            <person name="Yin Y."/>
            <person name="Aken B."/>
            <person name="Zhang G."/>
            <person name="Irie N."/>
        </authorList>
    </citation>
    <scope>NUCLEOTIDE SEQUENCE [LARGE SCALE GENOMIC DNA]</scope>
</reference>
<evidence type="ECO:0000313" key="3">
    <source>
        <dbReference type="Proteomes" id="UP000031443"/>
    </source>
</evidence>
<protein>
    <submittedName>
        <fullName evidence="2">Uncharacterized protein</fullName>
    </submittedName>
</protein>
<organism evidence="2 3">
    <name type="scientific">Chelonia mydas</name>
    <name type="common">Green sea-turtle</name>
    <name type="synonym">Chelonia agassizi</name>
    <dbReference type="NCBI Taxonomy" id="8469"/>
    <lineage>
        <taxon>Eukaryota</taxon>
        <taxon>Metazoa</taxon>
        <taxon>Chordata</taxon>
        <taxon>Craniata</taxon>
        <taxon>Vertebrata</taxon>
        <taxon>Euteleostomi</taxon>
        <taxon>Archelosauria</taxon>
        <taxon>Testudinata</taxon>
        <taxon>Testudines</taxon>
        <taxon>Cryptodira</taxon>
        <taxon>Durocryptodira</taxon>
        <taxon>Americhelydia</taxon>
        <taxon>Chelonioidea</taxon>
        <taxon>Cheloniidae</taxon>
        <taxon>Chelonia</taxon>
    </lineage>
</organism>
<sequence>MEVDPLEWGRAITESETAEEEYKHITVRGLQGEKDNCCTTARVPPPASVVLPSAPTKEEDDSDKRTQQGVPMAPITTTIVNYGSAKPPETRQEIKAYTPEQAKAMGRMLGSLN</sequence>
<evidence type="ECO:0000256" key="1">
    <source>
        <dbReference type="SAM" id="MobiDB-lite"/>
    </source>
</evidence>
<accession>M7BV00</accession>
<feature type="region of interest" description="Disordered" evidence="1">
    <location>
        <begin position="42"/>
        <end position="72"/>
    </location>
</feature>
<dbReference type="AlphaFoldDB" id="M7BV00"/>
<name>M7BV00_CHEMY</name>
<dbReference type="Proteomes" id="UP000031443">
    <property type="component" value="Unassembled WGS sequence"/>
</dbReference>
<proteinExistence type="predicted"/>
<evidence type="ECO:0000313" key="2">
    <source>
        <dbReference type="EMBL" id="EMP31952.1"/>
    </source>
</evidence>